<comment type="caution">
    <text evidence="7">The sequence shown here is derived from an EMBL/GenBank/DDBJ whole genome shotgun (WGS) entry which is preliminary data.</text>
</comment>
<feature type="chain" id="PRO_5046533592" evidence="3">
    <location>
        <begin position="24"/>
        <end position="397"/>
    </location>
</feature>
<feature type="domain" description="Multidrug resistance protein MdtA-like barrel-sandwich hybrid" evidence="5">
    <location>
        <begin position="63"/>
        <end position="194"/>
    </location>
</feature>
<accession>A0ABP3QXB1</accession>
<dbReference type="EMBL" id="BAAAFZ010000061">
    <property type="protein sequence ID" value="GAA0596306.1"/>
    <property type="molecule type" value="Genomic_DNA"/>
</dbReference>
<evidence type="ECO:0000313" key="8">
    <source>
        <dbReference type="Proteomes" id="UP001501588"/>
    </source>
</evidence>
<evidence type="ECO:0000259" key="5">
    <source>
        <dbReference type="Pfam" id="PF25917"/>
    </source>
</evidence>
<name>A0ABP3QXB1_9PROT</name>
<dbReference type="InterPro" id="IPR058637">
    <property type="entry name" value="YknX-like_C"/>
</dbReference>
<organism evidence="7 8">
    <name type="scientific">Craurococcus roseus</name>
    <dbReference type="NCBI Taxonomy" id="77585"/>
    <lineage>
        <taxon>Bacteria</taxon>
        <taxon>Pseudomonadati</taxon>
        <taxon>Pseudomonadota</taxon>
        <taxon>Alphaproteobacteria</taxon>
        <taxon>Acetobacterales</taxon>
        <taxon>Acetobacteraceae</taxon>
        <taxon>Craurococcus</taxon>
    </lineage>
</organism>
<feature type="domain" description="YknX-like C-terminal permuted SH3-like" evidence="6">
    <location>
        <begin position="310"/>
        <end position="377"/>
    </location>
</feature>
<gene>
    <name evidence="7" type="ORF">GCM10009416_38330</name>
</gene>
<keyword evidence="3" id="KW-0732">Signal</keyword>
<dbReference type="RefSeq" id="WP_343897003.1">
    <property type="nucleotide sequence ID" value="NZ_BAAAFZ010000061.1"/>
</dbReference>
<dbReference type="Pfam" id="PF25917">
    <property type="entry name" value="BSH_RND"/>
    <property type="match status" value="1"/>
</dbReference>
<dbReference type="Gene3D" id="1.10.287.470">
    <property type="entry name" value="Helix hairpin bin"/>
    <property type="match status" value="1"/>
</dbReference>
<feature type="coiled-coil region" evidence="2">
    <location>
        <begin position="101"/>
        <end position="130"/>
    </location>
</feature>
<evidence type="ECO:0000256" key="2">
    <source>
        <dbReference type="SAM" id="Coils"/>
    </source>
</evidence>
<evidence type="ECO:0000256" key="3">
    <source>
        <dbReference type="SAM" id="SignalP"/>
    </source>
</evidence>
<dbReference type="SUPFAM" id="SSF111369">
    <property type="entry name" value="HlyD-like secretion proteins"/>
    <property type="match status" value="1"/>
</dbReference>
<proteinExistence type="inferred from homology"/>
<dbReference type="PANTHER" id="PTHR30158:SF3">
    <property type="entry name" value="MULTIDRUG EFFLUX PUMP SUBUNIT ACRA-RELATED"/>
    <property type="match status" value="1"/>
</dbReference>
<evidence type="ECO:0000259" key="6">
    <source>
        <dbReference type="Pfam" id="PF25989"/>
    </source>
</evidence>
<dbReference type="PANTHER" id="PTHR30158">
    <property type="entry name" value="ACRA/E-RELATED COMPONENT OF DRUG EFFLUX TRANSPORTER"/>
    <property type="match status" value="1"/>
</dbReference>
<dbReference type="InterPro" id="IPR006143">
    <property type="entry name" value="RND_pump_MFP"/>
</dbReference>
<protein>
    <submittedName>
        <fullName evidence="7">Efflux RND transporter periplasmic adaptor subunit</fullName>
    </submittedName>
</protein>
<dbReference type="InterPro" id="IPR058625">
    <property type="entry name" value="MdtA-like_BSH"/>
</dbReference>
<dbReference type="Gene3D" id="2.40.30.170">
    <property type="match status" value="1"/>
</dbReference>
<comment type="similarity">
    <text evidence="1">Belongs to the membrane fusion protein (MFP) (TC 8.A.1) family.</text>
</comment>
<dbReference type="Pfam" id="PF25876">
    <property type="entry name" value="HH_MFP_RND"/>
    <property type="match status" value="1"/>
</dbReference>
<dbReference type="Proteomes" id="UP001501588">
    <property type="component" value="Unassembled WGS sequence"/>
</dbReference>
<sequence>MANRRTISFLGLLSAAFLSWVHAGLVQAQSQPSGPPAVGVVEAARRPVTQSDEFIGRVQAMHRVDIVARVAAFLNERLFDEGAEVKAGEPLYRLERGPYEAELASRRAAVAQAEAEHLNARLALDRARELRSTGAGTQVALDNATAQERSAAAQVMAAQAQVRQAEINLGYTEIAAPIDGRIGRTAVTVGNTVGPNSGVLATIVSQDPIYVAFPVPMRTALELRTRYADKGGFEAVAIRLRLPDGRAYAHAGRLGFVDIDVGLDTDTIMLRGTVPNPVLRPEEGGNGRLRELVNNEFVNVALEAVEPVLALTIPREAVLTDQRGDFVYVVGADNRAQRRGVRLGDSVSGMAVVGDGLREGERVVLEGVQRVQPNMEVSPGPVSAGAQAAIAPAASGR</sequence>
<keyword evidence="2" id="KW-0175">Coiled coil</keyword>
<evidence type="ECO:0000256" key="1">
    <source>
        <dbReference type="ARBA" id="ARBA00009477"/>
    </source>
</evidence>
<reference evidence="8" key="1">
    <citation type="journal article" date="2019" name="Int. J. Syst. Evol. Microbiol.">
        <title>The Global Catalogue of Microorganisms (GCM) 10K type strain sequencing project: providing services to taxonomists for standard genome sequencing and annotation.</title>
        <authorList>
            <consortium name="The Broad Institute Genomics Platform"/>
            <consortium name="The Broad Institute Genome Sequencing Center for Infectious Disease"/>
            <person name="Wu L."/>
            <person name="Ma J."/>
        </authorList>
    </citation>
    <scope>NUCLEOTIDE SEQUENCE [LARGE SCALE GENOMIC DNA]</scope>
    <source>
        <strain evidence="8">JCM 9933</strain>
    </source>
</reference>
<keyword evidence="8" id="KW-1185">Reference proteome</keyword>
<dbReference type="NCBIfam" id="TIGR01730">
    <property type="entry name" value="RND_mfp"/>
    <property type="match status" value="1"/>
</dbReference>
<dbReference type="InterPro" id="IPR058624">
    <property type="entry name" value="MdtA-like_HH"/>
</dbReference>
<feature type="signal peptide" evidence="3">
    <location>
        <begin position="1"/>
        <end position="23"/>
    </location>
</feature>
<evidence type="ECO:0000313" key="7">
    <source>
        <dbReference type="EMBL" id="GAA0596306.1"/>
    </source>
</evidence>
<feature type="domain" description="Multidrug resistance protein MdtA-like alpha-helical hairpin" evidence="4">
    <location>
        <begin position="103"/>
        <end position="172"/>
    </location>
</feature>
<dbReference type="Gene3D" id="2.40.50.100">
    <property type="match status" value="1"/>
</dbReference>
<dbReference type="Gene3D" id="2.40.420.20">
    <property type="match status" value="1"/>
</dbReference>
<evidence type="ECO:0000259" key="4">
    <source>
        <dbReference type="Pfam" id="PF25876"/>
    </source>
</evidence>
<dbReference type="Pfam" id="PF25989">
    <property type="entry name" value="YknX_C"/>
    <property type="match status" value="1"/>
</dbReference>